<evidence type="ECO:0000313" key="3">
    <source>
        <dbReference type="Proteomes" id="UP000324800"/>
    </source>
</evidence>
<reference evidence="2 3" key="1">
    <citation type="submission" date="2019-03" db="EMBL/GenBank/DDBJ databases">
        <title>Single cell metagenomics reveals metabolic interactions within the superorganism composed of flagellate Streblomastix strix and complex community of Bacteroidetes bacteria on its surface.</title>
        <authorList>
            <person name="Treitli S.C."/>
            <person name="Kolisko M."/>
            <person name="Husnik F."/>
            <person name="Keeling P."/>
            <person name="Hampl V."/>
        </authorList>
    </citation>
    <scope>NUCLEOTIDE SEQUENCE [LARGE SCALE GENOMIC DNA]</scope>
    <source>
        <strain evidence="2">ST1C</strain>
    </source>
</reference>
<dbReference type="EMBL" id="SNRW01005107">
    <property type="protein sequence ID" value="KAA6385786.1"/>
    <property type="molecule type" value="Genomic_DNA"/>
</dbReference>
<proteinExistence type="predicted"/>
<dbReference type="AlphaFoldDB" id="A0A5J4VUH0"/>
<comment type="caution">
    <text evidence="2">The sequence shown here is derived from an EMBL/GenBank/DDBJ whole genome shotgun (WGS) entry which is preliminary data.</text>
</comment>
<protein>
    <submittedName>
        <fullName evidence="2">Uncharacterized protein</fullName>
    </submittedName>
</protein>
<gene>
    <name evidence="2" type="ORF">EZS28_018688</name>
</gene>
<accession>A0A5J4VUH0</accession>
<keyword evidence="1" id="KW-0812">Transmembrane</keyword>
<keyword evidence="1" id="KW-0472">Membrane</keyword>
<dbReference type="Proteomes" id="UP000324800">
    <property type="component" value="Unassembled WGS sequence"/>
</dbReference>
<keyword evidence="1" id="KW-1133">Transmembrane helix</keyword>
<evidence type="ECO:0000313" key="2">
    <source>
        <dbReference type="EMBL" id="KAA6385786.1"/>
    </source>
</evidence>
<name>A0A5J4VUH0_9EUKA</name>
<organism evidence="2 3">
    <name type="scientific">Streblomastix strix</name>
    <dbReference type="NCBI Taxonomy" id="222440"/>
    <lineage>
        <taxon>Eukaryota</taxon>
        <taxon>Metamonada</taxon>
        <taxon>Preaxostyla</taxon>
        <taxon>Oxymonadida</taxon>
        <taxon>Streblomastigidae</taxon>
        <taxon>Streblomastix</taxon>
    </lineage>
</organism>
<evidence type="ECO:0000256" key="1">
    <source>
        <dbReference type="SAM" id="Phobius"/>
    </source>
</evidence>
<feature type="transmembrane region" description="Helical" evidence="1">
    <location>
        <begin position="20"/>
        <end position="40"/>
    </location>
</feature>
<sequence length="68" mass="7520">MGEVVGYYIYPPQLPKVGLLVTRAVLSVCVVCGLTLLSMYQIVSQSHHRLLIPRGCHYVTSISQLTNC</sequence>